<dbReference type="EMBL" id="BAAADA010000189">
    <property type="protein sequence ID" value="GAA0492702.1"/>
    <property type="molecule type" value="Genomic_DNA"/>
</dbReference>
<comment type="caution">
    <text evidence="1">The sequence shown here is derived from an EMBL/GenBank/DDBJ whole genome shotgun (WGS) entry which is preliminary data.</text>
</comment>
<keyword evidence="2" id="KW-1185">Reference proteome</keyword>
<accession>A0ABP3L5J0</accession>
<dbReference type="Gene3D" id="3.90.1150.10">
    <property type="entry name" value="Aspartate Aminotransferase, domain 1"/>
    <property type="match status" value="1"/>
</dbReference>
<dbReference type="Proteomes" id="UP001410648">
    <property type="component" value="Unassembled WGS sequence"/>
</dbReference>
<reference evidence="2" key="1">
    <citation type="journal article" date="2019" name="Int. J. Syst. Evol. Microbiol.">
        <title>The Global Catalogue of Microorganisms (GCM) 10K type strain sequencing project: providing services to taxonomists for standard genome sequencing and annotation.</title>
        <authorList>
            <consortium name="The Broad Institute Genomics Platform"/>
            <consortium name="The Broad Institute Genome Sequencing Center for Infectious Disease"/>
            <person name="Wu L."/>
            <person name="Ma J."/>
        </authorList>
    </citation>
    <scope>NUCLEOTIDE SEQUENCE [LARGE SCALE GENOMIC DNA]</scope>
    <source>
        <strain evidence="2">JCM 14232</strain>
    </source>
</reference>
<gene>
    <name evidence="1" type="ORF">GCM10008936_19700</name>
</gene>
<dbReference type="InterPro" id="IPR015422">
    <property type="entry name" value="PyrdxlP-dep_Trfase_small"/>
</dbReference>
<organism evidence="1 2">
    <name type="scientific">Alkalibacterium indicireducens</name>
    <dbReference type="NCBI Taxonomy" id="398758"/>
    <lineage>
        <taxon>Bacteria</taxon>
        <taxon>Bacillati</taxon>
        <taxon>Bacillota</taxon>
        <taxon>Bacilli</taxon>
        <taxon>Lactobacillales</taxon>
        <taxon>Carnobacteriaceae</taxon>
        <taxon>Alkalibacterium</taxon>
    </lineage>
</organism>
<protein>
    <submittedName>
        <fullName evidence="1">Uncharacterized protein</fullName>
    </submittedName>
</protein>
<name>A0ABP3L5J0_9LACT</name>
<proteinExistence type="predicted"/>
<evidence type="ECO:0000313" key="2">
    <source>
        <dbReference type="Proteomes" id="UP001410648"/>
    </source>
</evidence>
<evidence type="ECO:0000313" key="1">
    <source>
        <dbReference type="EMBL" id="GAA0492702.1"/>
    </source>
</evidence>
<sequence>MNFDKAIDRHTTGSVKWDLTEQLFSSQNTLPIWVPYMYFDNPEPVHDQDLKNRFVSVRYQLRPKRQMFGAAEFCSTQIHTQRWSEQNQESN</sequence>